<organism evidence="2 3">
    <name type="scientific">Bodo saltans</name>
    <name type="common">Flagellated protozoan</name>
    <dbReference type="NCBI Taxonomy" id="75058"/>
    <lineage>
        <taxon>Eukaryota</taxon>
        <taxon>Discoba</taxon>
        <taxon>Euglenozoa</taxon>
        <taxon>Kinetoplastea</taxon>
        <taxon>Metakinetoplastina</taxon>
        <taxon>Eubodonida</taxon>
        <taxon>Bodonidae</taxon>
        <taxon>Bodo</taxon>
    </lineage>
</organism>
<keyword evidence="1" id="KW-1133">Transmembrane helix</keyword>
<evidence type="ECO:0000313" key="2">
    <source>
        <dbReference type="EMBL" id="CUG88568.1"/>
    </source>
</evidence>
<reference evidence="3" key="1">
    <citation type="submission" date="2015-09" db="EMBL/GenBank/DDBJ databases">
        <authorList>
            <consortium name="Pathogen Informatics"/>
        </authorList>
    </citation>
    <scope>NUCLEOTIDE SEQUENCE [LARGE SCALE GENOMIC DNA]</scope>
    <source>
        <strain evidence="3">Lake Konstanz</strain>
    </source>
</reference>
<dbReference type="AlphaFoldDB" id="A0A0S4JGK4"/>
<feature type="transmembrane region" description="Helical" evidence="1">
    <location>
        <begin position="268"/>
        <end position="285"/>
    </location>
</feature>
<keyword evidence="1" id="KW-0812">Transmembrane</keyword>
<feature type="transmembrane region" description="Helical" evidence="1">
    <location>
        <begin position="291"/>
        <end position="314"/>
    </location>
</feature>
<keyword evidence="1" id="KW-0472">Membrane</keyword>
<feature type="transmembrane region" description="Helical" evidence="1">
    <location>
        <begin position="326"/>
        <end position="350"/>
    </location>
</feature>
<feature type="transmembrane region" description="Helical" evidence="1">
    <location>
        <begin position="233"/>
        <end position="256"/>
    </location>
</feature>
<evidence type="ECO:0000256" key="1">
    <source>
        <dbReference type="SAM" id="Phobius"/>
    </source>
</evidence>
<keyword evidence="3" id="KW-1185">Reference proteome</keyword>
<dbReference type="Proteomes" id="UP000051952">
    <property type="component" value="Unassembled WGS sequence"/>
</dbReference>
<dbReference type="VEuPathDB" id="TriTrypDB:BSAL_16060"/>
<feature type="transmembrane region" description="Helical" evidence="1">
    <location>
        <begin position="118"/>
        <end position="140"/>
    </location>
</feature>
<sequence>MVMCDADSAVGGGVVDLGFVLCVDDDSLPTSRRSAMVAARSAVVSNIALLGVALVFLLLLAMLWSYASGGVPLAASTAVFCLPSSLMPVWTTTLPSTAAAAVYLFGRLGDSGCPGVDVVLGVCGVLMVLVPALAYAGLWLGYTYGRGARWFCNLVDVDITNNSVQPATSSGKPHTNLSTDISSNSPLSRIDCLLLHLREGTRRRWKWRAVDGNERRSGQHLQRAAVVLTEYRVLWYAALDSAVLVGIAMLAVGGGLSAQDTRLCRGSTIAALVLLVGQLATAVGVRPFTTLFSLVHGCATLALTCLSVLGQLLYGAAASSSDSTSGMWLVTASAVCDLAVVGVSALRMVLDVVELVRAVRRRYLKLRLLRSSAHEVPALLDVNDDDALRMLTPSQEDELCYPPAVVIEHITLHRLLESVDDLAMLHQLNKGFWDESGAALGVDETVGEDHGLRRALLGVNF</sequence>
<proteinExistence type="predicted"/>
<name>A0A0S4JGK4_BODSA</name>
<accession>A0A0S4JGK4</accession>
<dbReference type="EMBL" id="CYKH01001653">
    <property type="protein sequence ID" value="CUG88568.1"/>
    <property type="molecule type" value="Genomic_DNA"/>
</dbReference>
<gene>
    <name evidence="2" type="ORF">BSAL_16060</name>
</gene>
<evidence type="ECO:0000313" key="3">
    <source>
        <dbReference type="Proteomes" id="UP000051952"/>
    </source>
</evidence>
<feature type="transmembrane region" description="Helical" evidence="1">
    <location>
        <begin position="42"/>
        <end position="67"/>
    </location>
</feature>
<protein>
    <submittedName>
        <fullName evidence="2">Membrane-associated protein, putative</fullName>
    </submittedName>
</protein>